<name>A0A4R4XCC4_9ACTN</name>
<feature type="region of interest" description="Disordered" evidence="1">
    <location>
        <begin position="45"/>
        <end position="72"/>
    </location>
</feature>
<evidence type="ECO:0000256" key="1">
    <source>
        <dbReference type="SAM" id="MobiDB-lite"/>
    </source>
</evidence>
<dbReference type="AlphaFoldDB" id="A0A4R4XCC4"/>
<dbReference type="EMBL" id="SMKR01000022">
    <property type="protein sequence ID" value="TDD28361.1"/>
    <property type="molecule type" value="Genomic_DNA"/>
</dbReference>
<accession>A0A4R4XCC4</accession>
<dbReference type="RefSeq" id="WP_132317663.1">
    <property type="nucleotide sequence ID" value="NZ_SMKR01000022.1"/>
</dbReference>
<proteinExistence type="predicted"/>
<gene>
    <name evidence="2" type="ORF">E1218_07525</name>
</gene>
<protein>
    <submittedName>
        <fullName evidence="2">Uncharacterized protein</fullName>
    </submittedName>
</protein>
<organism evidence="2 3">
    <name type="scientific">Kribbella turkmenica</name>
    <dbReference type="NCBI Taxonomy" id="2530375"/>
    <lineage>
        <taxon>Bacteria</taxon>
        <taxon>Bacillati</taxon>
        <taxon>Actinomycetota</taxon>
        <taxon>Actinomycetes</taxon>
        <taxon>Propionibacteriales</taxon>
        <taxon>Kribbellaceae</taxon>
        <taxon>Kribbella</taxon>
    </lineage>
</organism>
<evidence type="ECO:0000313" key="2">
    <source>
        <dbReference type="EMBL" id="TDD28361.1"/>
    </source>
</evidence>
<sequence>MSKKRRRKNPRDAREYRVSVRAVRRETPDINKLARAIIDLAMAQAEREAQAEQEAQTATEVADDGKSRNANE</sequence>
<feature type="compositionally biased region" description="Basic and acidic residues" evidence="1">
    <location>
        <begin position="63"/>
        <end position="72"/>
    </location>
</feature>
<keyword evidence="3" id="KW-1185">Reference proteome</keyword>
<dbReference type="Proteomes" id="UP000295172">
    <property type="component" value="Unassembled WGS sequence"/>
</dbReference>
<evidence type="ECO:0000313" key="3">
    <source>
        <dbReference type="Proteomes" id="UP000295172"/>
    </source>
</evidence>
<dbReference type="OrthoDB" id="9904119at2"/>
<reference evidence="2 3" key="1">
    <citation type="submission" date="2019-02" db="EMBL/GenBank/DDBJ databases">
        <title>Draft genome sequences of novel Actinobacteria.</title>
        <authorList>
            <person name="Sahin N."/>
            <person name="Ay H."/>
            <person name="Saygin H."/>
        </authorList>
    </citation>
    <scope>NUCLEOTIDE SEQUENCE [LARGE SCALE GENOMIC DNA]</scope>
    <source>
        <strain evidence="2 3">16K104</strain>
    </source>
</reference>
<comment type="caution">
    <text evidence="2">The sequence shown here is derived from an EMBL/GenBank/DDBJ whole genome shotgun (WGS) entry which is preliminary data.</text>
</comment>